<evidence type="ECO:0000313" key="2">
    <source>
        <dbReference type="EMBL" id="TKC00355.1"/>
    </source>
</evidence>
<dbReference type="Proteomes" id="UP000308181">
    <property type="component" value="Unassembled WGS sequence"/>
</dbReference>
<dbReference type="InterPro" id="IPR025250">
    <property type="entry name" value="DUF4199"/>
</dbReference>
<evidence type="ECO:0000313" key="3">
    <source>
        <dbReference type="Proteomes" id="UP000308181"/>
    </source>
</evidence>
<keyword evidence="1" id="KW-0812">Transmembrane</keyword>
<keyword evidence="3" id="KW-1185">Reference proteome</keyword>
<protein>
    <submittedName>
        <fullName evidence="2">DUF4199 domain-containing protein</fullName>
    </submittedName>
</protein>
<organism evidence="2 3">
    <name type="scientific">Pedobacter cryophilus</name>
    <dbReference type="NCBI Taxonomy" id="2571271"/>
    <lineage>
        <taxon>Bacteria</taxon>
        <taxon>Pseudomonadati</taxon>
        <taxon>Bacteroidota</taxon>
        <taxon>Sphingobacteriia</taxon>
        <taxon>Sphingobacteriales</taxon>
        <taxon>Sphingobacteriaceae</taxon>
        <taxon>Pedobacter</taxon>
    </lineage>
</organism>
<dbReference type="Pfam" id="PF13858">
    <property type="entry name" value="DUF4199"/>
    <property type="match status" value="1"/>
</dbReference>
<sequence length="135" mass="14954">MKNAVISGIIIGIVSALWIIIMQAAGYNPQNLEDSKNSWLEYTSILIPFFGLYFGIRGLKKQQGNKLTFFEGLFEGFKILAVGGLLAAAFSFIYVSLYAKDLTVDYMERIFGALIIGLLFTLANSLLLMNSPKDL</sequence>
<name>A0A4U1C513_9SPHI</name>
<dbReference type="AlphaFoldDB" id="A0A4U1C513"/>
<keyword evidence="1" id="KW-0472">Membrane</keyword>
<keyword evidence="1" id="KW-1133">Transmembrane helix</keyword>
<dbReference type="EMBL" id="SWBP01000001">
    <property type="protein sequence ID" value="TKC00355.1"/>
    <property type="molecule type" value="Genomic_DNA"/>
</dbReference>
<dbReference type="RefSeq" id="WP_136824565.1">
    <property type="nucleotide sequence ID" value="NZ_SWBP01000001.1"/>
</dbReference>
<dbReference type="OrthoDB" id="796718at2"/>
<gene>
    <name evidence="2" type="ORF">FA046_01350</name>
</gene>
<feature type="transmembrane region" description="Helical" evidence="1">
    <location>
        <begin position="5"/>
        <end position="27"/>
    </location>
</feature>
<accession>A0A4U1C513</accession>
<proteinExistence type="predicted"/>
<reference evidence="2 3" key="1">
    <citation type="submission" date="2019-04" db="EMBL/GenBank/DDBJ databases">
        <title>Pedobacter sp. AR-3-17 sp. nov., isolated from Arctic soil.</title>
        <authorList>
            <person name="Dahal R.H."/>
            <person name="Kim D.-U."/>
        </authorList>
    </citation>
    <scope>NUCLEOTIDE SEQUENCE [LARGE SCALE GENOMIC DNA]</scope>
    <source>
        <strain evidence="2 3">AR-3-17</strain>
    </source>
</reference>
<evidence type="ECO:0000256" key="1">
    <source>
        <dbReference type="SAM" id="Phobius"/>
    </source>
</evidence>
<feature type="transmembrane region" description="Helical" evidence="1">
    <location>
        <begin position="77"/>
        <end position="98"/>
    </location>
</feature>
<comment type="caution">
    <text evidence="2">The sequence shown here is derived from an EMBL/GenBank/DDBJ whole genome shotgun (WGS) entry which is preliminary data.</text>
</comment>
<feature type="transmembrane region" description="Helical" evidence="1">
    <location>
        <begin position="39"/>
        <end position="56"/>
    </location>
</feature>
<feature type="transmembrane region" description="Helical" evidence="1">
    <location>
        <begin position="110"/>
        <end position="129"/>
    </location>
</feature>